<accession>A0A6I4HI94</accession>
<dbReference type="InterPro" id="IPR052399">
    <property type="entry name" value="Phage_Baseplate_Assmbl_Protein"/>
</dbReference>
<feature type="domain" description="Baseplate J-like C-terminal" evidence="3">
    <location>
        <begin position="283"/>
        <end position="363"/>
    </location>
</feature>
<evidence type="ECO:0000313" key="4">
    <source>
        <dbReference type="EMBL" id="MVM90495.1"/>
    </source>
</evidence>
<sequence>MISYNLEEVGSYLEKYDYEYFLNAALEKVPEGIDTREGSIIYDAIAPLCYQLASSTLQLKNVLLETFTQTATGRYLDLRAEEHGIKRIGATAAIAKAKFTSEQGETLRLFEGNRFTTTGDNPIYFSILKDLGNGYYSMIAETKGARGNEYIGPILPIDHYNSLASAEIVEIIIPARDEESDDSLRDRILKTYQINDFGGNIEDYINFTTKIDGVGAVQIYPIWQGGGTVRVVILNNSFEIPSKTLVDKVQELISPVDTQEGYGIAPIGHKVTVAPPTKKIIDISLHADVIPGTSLENLKSGINSKINEHFYELRRQWSAHDNRYKYSQTIYRSQLIAKIMQIEGIANISEVKLNNLDSDISLQLDNQKQEIAFSGSVIYT</sequence>
<comment type="caution">
    <text evidence="4">The sequence shown here is derived from an EMBL/GenBank/DDBJ whole genome shotgun (WGS) entry which is preliminary data.</text>
</comment>
<reference evidence="4 5" key="1">
    <citation type="submission" date="2019-11" db="EMBL/GenBank/DDBJ databases">
        <title>Multidrug-resistant Acinetobacter baumannii moving toward extensively drug-resistant over fifteen years in South of Brazil.</title>
        <authorList>
            <person name="Fedrigo N.H."/>
            <person name="Cerdeira L."/>
            <person name="Fuga B."/>
            <person name="Marini P.V.B."/>
            <person name="Shinohara D.R."/>
            <person name="Carrara-Marroni F.E."/>
            <person name="Lincopan N."/>
            <person name="Tognim M.C.B."/>
        </authorList>
    </citation>
    <scope>NUCLEOTIDE SEQUENCE [LARGE SCALE GENOMIC DNA]</scope>
    <source>
        <strain evidence="4 5">Ac576</strain>
    </source>
</reference>
<dbReference type="AlphaFoldDB" id="A0A6I4HI94"/>
<dbReference type="PANTHER" id="PTHR37829">
    <property type="entry name" value="PHAGE-LIKE ELEMENT PBSX PROTEIN XKDT"/>
    <property type="match status" value="1"/>
</dbReference>
<dbReference type="Proteomes" id="UP000439424">
    <property type="component" value="Unassembled WGS sequence"/>
</dbReference>
<evidence type="ECO:0000259" key="2">
    <source>
        <dbReference type="Pfam" id="PF26078"/>
    </source>
</evidence>
<dbReference type="EMBL" id="WPIP01000013">
    <property type="protein sequence ID" value="MVM90495.1"/>
    <property type="molecule type" value="Genomic_DNA"/>
</dbReference>
<evidence type="ECO:0000313" key="5">
    <source>
        <dbReference type="Proteomes" id="UP000439424"/>
    </source>
</evidence>
<feature type="domain" description="Baseplate J-like central" evidence="2">
    <location>
        <begin position="197"/>
        <end position="274"/>
    </location>
</feature>
<gene>
    <name evidence="4" type="ORF">GNY86_03080</name>
</gene>
<organism evidence="4 5">
    <name type="scientific">Acinetobacter baumannii</name>
    <dbReference type="NCBI Taxonomy" id="470"/>
    <lineage>
        <taxon>Bacteria</taxon>
        <taxon>Pseudomonadati</taxon>
        <taxon>Pseudomonadota</taxon>
        <taxon>Gammaproteobacteria</taxon>
        <taxon>Moraxellales</taxon>
        <taxon>Moraxellaceae</taxon>
        <taxon>Acinetobacter</taxon>
        <taxon>Acinetobacter calcoaceticus/baumannii complex</taxon>
    </lineage>
</organism>
<name>A0A6I4HI94_ACIBA</name>
<comment type="similarity">
    <text evidence="1">Belongs to the Mu gp47/PBSX XkdT family.</text>
</comment>
<protein>
    <submittedName>
        <fullName evidence="4">Phage tail protein</fullName>
    </submittedName>
</protein>
<evidence type="ECO:0000259" key="3">
    <source>
        <dbReference type="Pfam" id="PF26079"/>
    </source>
</evidence>
<evidence type="ECO:0000256" key="1">
    <source>
        <dbReference type="ARBA" id="ARBA00038087"/>
    </source>
</evidence>
<proteinExistence type="inferred from homology"/>
<dbReference type="InterPro" id="IPR058531">
    <property type="entry name" value="Baseplate_J_M"/>
</dbReference>
<dbReference type="Pfam" id="PF26079">
    <property type="entry name" value="Baseplate_J_C"/>
    <property type="match status" value="1"/>
</dbReference>
<dbReference type="InterPro" id="IPR058530">
    <property type="entry name" value="Baseplate_J-like_C"/>
</dbReference>
<dbReference type="RefSeq" id="WP_010774485.1">
    <property type="nucleotide sequence ID" value="NZ_WPIP01000013.1"/>
</dbReference>
<dbReference type="PANTHER" id="PTHR37829:SF3">
    <property type="entry name" value="PROTEIN JAYE-RELATED"/>
    <property type="match status" value="1"/>
</dbReference>
<dbReference type="Pfam" id="PF26078">
    <property type="entry name" value="Baseplate_J_M"/>
    <property type="match status" value="1"/>
</dbReference>